<dbReference type="Pfam" id="PF00512">
    <property type="entry name" value="HisKA"/>
    <property type="match status" value="1"/>
</dbReference>
<dbReference type="SMART" id="SM00388">
    <property type="entry name" value="HisKA"/>
    <property type="match status" value="1"/>
</dbReference>
<dbReference type="SUPFAM" id="SSF47384">
    <property type="entry name" value="Homodimeric domain of signal transducing histidine kinase"/>
    <property type="match status" value="1"/>
</dbReference>
<dbReference type="PROSITE" id="PS50109">
    <property type="entry name" value="HIS_KIN"/>
    <property type="match status" value="1"/>
</dbReference>
<evidence type="ECO:0000256" key="4">
    <source>
        <dbReference type="ARBA" id="ARBA00022679"/>
    </source>
</evidence>
<dbReference type="InterPro" id="IPR003594">
    <property type="entry name" value="HATPase_dom"/>
</dbReference>
<dbReference type="PANTHER" id="PTHR43047">
    <property type="entry name" value="TWO-COMPONENT HISTIDINE PROTEIN KINASE"/>
    <property type="match status" value="1"/>
</dbReference>
<keyword evidence="6" id="KW-0472">Membrane</keyword>
<evidence type="ECO:0000259" key="7">
    <source>
        <dbReference type="PROSITE" id="PS50109"/>
    </source>
</evidence>
<name>A0ABU9BW20_9BURK</name>
<dbReference type="SUPFAM" id="SSF53850">
    <property type="entry name" value="Periplasmic binding protein-like II"/>
    <property type="match status" value="1"/>
</dbReference>
<dbReference type="Gene3D" id="3.30.565.10">
    <property type="entry name" value="Histidine kinase-like ATPase, C-terminal domain"/>
    <property type="match status" value="1"/>
</dbReference>
<feature type="transmembrane region" description="Helical" evidence="6">
    <location>
        <begin position="293"/>
        <end position="318"/>
    </location>
</feature>
<dbReference type="Gene3D" id="1.10.287.130">
    <property type="match status" value="1"/>
</dbReference>
<dbReference type="EMBL" id="JBBUTG010000012">
    <property type="protein sequence ID" value="MEK8032795.1"/>
    <property type="molecule type" value="Genomic_DNA"/>
</dbReference>
<keyword evidence="4" id="KW-0808">Transferase</keyword>
<evidence type="ECO:0000313" key="8">
    <source>
        <dbReference type="EMBL" id="MEK8032795.1"/>
    </source>
</evidence>
<dbReference type="InterPro" id="IPR001638">
    <property type="entry name" value="Solute-binding_3/MltF_N"/>
</dbReference>
<feature type="domain" description="Histidine kinase" evidence="7">
    <location>
        <begin position="362"/>
        <end position="580"/>
    </location>
</feature>
<dbReference type="InterPro" id="IPR003661">
    <property type="entry name" value="HisK_dim/P_dom"/>
</dbReference>
<dbReference type="RefSeq" id="WP_341427215.1">
    <property type="nucleotide sequence ID" value="NZ_JBBUTG010000012.1"/>
</dbReference>
<keyword evidence="9" id="KW-1185">Reference proteome</keyword>
<sequence length="581" mass="63569">MTTVLVALWGWLSAAAALVGAANRPFRRREAGWLIGLAVVGPAAASTGLNLSDEERAWVAQHPVVRVAISADHGPFTYEEAGEPRGLSIDYLKRLQQLTGIEFRHDGPAPLQVSLQRLARGEADMMMSLSDTAEQREHLGFTRPYVSVPAMLLRRRGAAGTQVEDELRPGETVAVSAGNALMRFMQERYPSNPIETRPNDRALLLALASGEVDAAVMDLAAATHLMRTQGIGNVNFAADVGFAYDLGVAYRRDWPVLGRILDKALARIEMPERQALADRWFVSPGDSAADRQWMRWATGTVVVLIAGLSVVLGLNLVLRRQVAQRTAQLQAELAERLRLQGADQARALAEEANAAKVRFLSQASHELRNPLNAVNGFAQLMAADPQRPLDDTQRGRLQHIQHAVQRLLVLIDDMMSFSRLESGHFTLTVRATALEEVLPHCLAQVEPAARAKSLELRCAVEQPADVKVMADPLRLEQVLHNLLSNAVKYNREGGWIEVRTVPARDGTVRLEVADGGWGLTPEQQRQLFQPFNRLGRTDQEGTGIGLVICKQLVERMGGVIDVDSDPARGTVFGVNLASAPS</sequence>
<protein>
    <recommendedName>
        <fullName evidence="2">histidine kinase</fullName>
        <ecNumber evidence="2">2.7.13.3</ecNumber>
    </recommendedName>
</protein>
<dbReference type="SMART" id="SM00387">
    <property type="entry name" value="HATPase_c"/>
    <property type="match status" value="1"/>
</dbReference>
<dbReference type="Proteomes" id="UP001371218">
    <property type="component" value="Unassembled WGS sequence"/>
</dbReference>
<dbReference type="PRINTS" id="PR00344">
    <property type="entry name" value="BCTRLSENSOR"/>
</dbReference>
<evidence type="ECO:0000256" key="6">
    <source>
        <dbReference type="SAM" id="Phobius"/>
    </source>
</evidence>
<gene>
    <name evidence="8" type="ORF">AACH06_18395</name>
</gene>
<comment type="caution">
    <text evidence="8">The sequence shown here is derived from an EMBL/GenBank/DDBJ whole genome shotgun (WGS) entry which is preliminary data.</text>
</comment>
<dbReference type="CDD" id="cd00082">
    <property type="entry name" value="HisKA"/>
    <property type="match status" value="1"/>
</dbReference>
<dbReference type="InterPro" id="IPR004358">
    <property type="entry name" value="Sig_transdc_His_kin-like_C"/>
</dbReference>
<accession>A0ABU9BW20</accession>
<dbReference type="Pfam" id="PF02518">
    <property type="entry name" value="HATPase_c"/>
    <property type="match status" value="1"/>
</dbReference>
<evidence type="ECO:0000256" key="5">
    <source>
        <dbReference type="ARBA" id="ARBA00022777"/>
    </source>
</evidence>
<keyword evidence="3" id="KW-0597">Phosphoprotein</keyword>
<dbReference type="InterPro" id="IPR036097">
    <property type="entry name" value="HisK_dim/P_sf"/>
</dbReference>
<dbReference type="Pfam" id="PF00497">
    <property type="entry name" value="SBP_bac_3"/>
    <property type="match status" value="1"/>
</dbReference>
<dbReference type="EC" id="2.7.13.3" evidence="2"/>
<evidence type="ECO:0000256" key="3">
    <source>
        <dbReference type="ARBA" id="ARBA00022553"/>
    </source>
</evidence>
<comment type="catalytic activity">
    <reaction evidence="1">
        <text>ATP + protein L-histidine = ADP + protein N-phospho-L-histidine.</text>
        <dbReference type="EC" id="2.7.13.3"/>
    </reaction>
</comment>
<dbReference type="InterPro" id="IPR036890">
    <property type="entry name" value="HATPase_C_sf"/>
</dbReference>
<dbReference type="CDD" id="cd01007">
    <property type="entry name" value="PBP2_BvgS_HisK_like"/>
    <property type="match status" value="1"/>
</dbReference>
<reference evidence="8 9" key="1">
    <citation type="submission" date="2024-04" db="EMBL/GenBank/DDBJ databases">
        <title>Novel species of the genus Ideonella isolated from streams.</title>
        <authorList>
            <person name="Lu H."/>
        </authorList>
    </citation>
    <scope>NUCLEOTIDE SEQUENCE [LARGE SCALE GENOMIC DNA]</scope>
    <source>
        <strain evidence="8 9">DXS29W</strain>
    </source>
</reference>
<keyword evidence="5" id="KW-0418">Kinase</keyword>
<dbReference type="PANTHER" id="PTHR43047:SF72">
    <property type="entry name" value="OSMOSENSING HISTIDINE PROTEIN KINASE SLN1"/>
    <property type="match status" value="1"/>
</dbReference>
<dbReference type="SMART" id="SM00062">
    <property type="entry name" value="PBPb"/>
    <property type="match status" value="1"/>
</dbReference>
<dbReference type="SUPFAM" id="SSF55874">
    <property type="entry name" value="ATPase domain of HSP90 chaperone/DNA topoisomerase II/histidine kinase"/>
    <property type="match status" value="1"/>
</dbReference>
<dbReference type="Gene3D" id="3.40.190.10">
    <property type="entry name" value="Periplasmic binding protein-like II"/>
    <property type="match status" value="2"/>
</dbReference>
<proteinExistence type="predicted"/>
<evidence type="ECO:0000256" key="2">
    <source>
        <dbReference type="ARBA" id="ARBA00012438"/>
    </source>
</evidence>
<keyword evidence="6" id="KW-1133">Transmembrane helix</keyword>
<keyword evidence="6" id="KW-0812">Transmembrane</keyword>
<evidence type="ECO:0000256" key="1">
    <source>
        <dbReference type="ARBA" id="ARBA00000085"/>
    </source>
</evidence>
<dbReference type="InterPro" id="IPR005467">
    <property type="entry name" value="His_kinase_dom"/>
</dbReference>
<organism evidence="8 9">
    <name type="scientific">Ideonella lacteola</name>
    <dbReference type="NCBI Taxonomy" id="2984193"/>
    <lineage>
        <taxon>Bacteria</taxon>
        <taxon>Pseudomonadati</taxon>
        <taxon>Pseudomonadota</taxon>
        <taxon>Betaproteobacteria</taxon>
        <taxon>Burkholderiales</taxon>
        <taxon>Sphaerotilaceae</taxon>
        <taxon>Ideonella</taxon>
    </lineage>
</organism>
<evidence type="ECO:0000313" key="9">
    <source>
        <dbReference type="Proteomes" id="UP001371218"/>
    </source>
</evidence>